<dbReference type="PROSITE" id="PS00061">
    <property type="entry name" value="ADH_SHORT"/>
    <property type="match status" value="1"/>
</dbReference>
<evidence type="ECO:0000256" key="3">
    <source>
        <dbReference type="RuleBase" id="RU000363"/>
    </source>
</evidence>
<evidence type="ECO:0000256" key="1">
    <source>
        <dbReference type="ARBA" id="ARBA00006484"/>
    </source>
</evidence>
<accession>A0ABW4YNM8</accession>
<dbReference type="InterPro" id="IPR002347">
    <property type="entry name" value="SDR_fam"/>
</dbReference>
<dbReference type="SUPFAM" id="SSF51735">
    <property type="entry name" value="NAD(P)-binding Rossmann-fold domains"/>
    <property type="match status" value="1"/>
</dbReference>
<name>A0ABW4YNM8_9BACL</name>
<dbReference type="InterPro" id="IPR020904">
    <property type="entry name" value="Sc_DH/Rdtase_CS"/>
</dbReference>
<dbReference type="EMBL" id="JBHUHO010000035">
    <property type="protein sequence ID" value="MFD2117137.1"/>
    <property type="molecule type" value="Genomic_DNA"/>
</dbReference>
<evidence type="ECO:0000313" key="4">
    <source>
        <dbReference type="EMBL" id="MFD2117137.1"/>
    </source>
</evidence>
<organism evidence="4 5">
    <name type="scientific">Paenibacillus yanchengensis</name>
    <dbReference type="NCBI Taxonomy" id="2035833"/>
    <lineage>
        <taxon>Bacteria</taxon>
        <taxon>Bacillati</taxon>
        <taxon>Bacillota</taxon>
        <taxon>Bacilli</taxon>
        <taxon>Bacillales</taxon>
        <taxon>Paenibacillaceae</taxon>
        <taxon>Paenibacillus</taxon>
    </lineage>
</organism>
<dbReference type="PANTHER" id="PTHR43669:SF3">
    <property type="entry name" value="ALCOHOL DEHYDROGENASE, PUTATIVE (AFU_ORTHOLOGUE AFUA_3G03445)-RELATED"/>
    <property type="match status" value="1"/>
</dbReference>
<proteinExistence type="inferred from homology"/>
<keyword evidence="5" id="KW-1185">Reference proteome</keyword>
<dbReference type="InterPro" id="IPR036291">
    <property type="entry name" value="NAD(P)-bd_dom_sf"/>
</dbReference>
<gene>
    <name evidence="4" type="ORF">ACFSJH_15510</name>
</gene>
<protein>
    <submittedName>
        <fullName evidence="4">SDR family NAD(P)-dependent oxidoreductase</fullName>
        <ecNumber evidence="4">1.1.1.-</ecNumber>
    </submittedName>
</protein>
<dbReference type="Pfam" id="PF00106">
    <property type="entry name" value="adh_short"/>
    <property type="match status" value="1"/>
</dbReference>
<evidence type="ECO:0000313" key="5">
    <source>
        <dbReference type="Proteomes" id="UP001597362"/>
    </source>
</evidence>
<dbReference type="GO" id="GO:0016491">
    <property type="term" value="F:oxidoreductase activity"/>
    <property type="evidence" value="ECO:0007669"/>
    <property type="project" value="UniProtKB-KW"/>
</dbReference>
<dbReference type="PANTHER" id="PTHR43669">
    <property type="entry name" value="5-KETO-D-GLUCONATE 5-REDUCTASE"/>
    <property type="match status" value="1"/>
</dbReference>
<keyword evidence="2 4" id="KW-0560">Oxidoreductase</keyword>
<dbReference type="Gene3D" id="3.40.50.720">
    <property type="entry name" value="NAD(P)-binding Rossmann-like Domain"/>
    <property type="match status" value="1"/>
</dbReference>
<dbReference type="PRINTS" id="PR00080">
    <property type="entry name" value="SDRFAMILY"/>
</dbReference>
<dbReference type="Proteomes" id="UP001597362">
    <property type="component" value="Unassembled WGS sequence"/>
</dbReference>
<dbReference type="EC" id="1.1.1.-" evidence="4"/>
<sequence>MLLENKVTLITGAGTGLGRATALKAATEGAHVILVGRRKDKLEEVAQEIRSNHGIASLYATDVTNPEEVKQLKQQVLADIGRIDVLVNNAGGTKAYQLLRDMDYATFQSVMQLNLDSVFLMTSAFVPIMREQQYGRIVNITSQMANFYLENLGAYSAAKAAMEALIRTYAIEEEQSGILMSLFDPGNLKTEQNPYGEGDPATVVDKLIALAALPTGSANAQTVRASAD</sequence>
<evidence type="ECO:0000256" key="2">
    <source>
        <dbReference type="ARBA" id="ARBA00023002"/>
    </source>
</evidence>
<dbReference type="CDD" id="cd05233">
    <property type="entry name" value="SDR_c"/>
    <property type="match status" value="1"/>
</dbReference>
<reference evidence="5" key="1">
    <citation type="journal article" date="2019" name="Int. J. Syst. Evol. Microbiol.">
        <title>The Global Catalogue of Microorganisms (GCM) 10K type strain sequencing project: providing services to taxonomists for standard genome sequencing and annotation.</title>
        <authorList>
            <consortium name="The Broad Institute Genomics Platform"/>
            <consortium name="The Broad Institute Genome Sequencing Center for Infectious Disease"/>
            <person name="Wu L."/>
            <person name="Ma J."/>
        </authorList>
    </citation>
    <scope>NUCLEOTIDE SEQUENCE [LARGE SCALE GENOMIC DNA]</scope>
    <source>
        <strain evidence="5">GH52</strain>
    </source>
</reference>
<dbReference type="PRINTS" id="PR00081">
    <property type="entry name" value="GDHRDH"/>
</dbReference>
<comment type="similarity">
    <text evidence="1 3">Belongs to the short-chain dehydrogenases/reductases (SDR) family.</text>
</comment>
<dbReference type="RefSeq" id="WP_377774016.1">
    <property type="nucleotide sequence ID" value="NZ_JBHUHO010000035.1"/>
</dbReference>
<comment type="caution">
    <text evidence="4">The sequence shown here is derived from an EMBL/GenBank/DDBJ whole genome shotgun (WGS) entry which is preliminary data.</text>
</comment>